<reference evidence="1" key="1">
    <citation type="submission" date="2018-05" db="EMBL/GenBank/DDBJ databases">
        <authorList>
            <person name="Lanie J.A."/>
            <person name="Ng W.-L."/>
            <person name="Kazmierczak K.M."/>
            <person name="Andrzejewski T.M."/>
            <person name="Davidsen T.M."/>
            <person name="Wayne K.J."/>
            <person name="Tettelin H."/>
            <person name="Glass J.I."/>
            <person name="Rusch D."/>
            <person name="Podicherti R."/>
            <person name="Tsui H.-C.T."/>
            <person name="Winkler M.E."/>
        </authorList>
    </citation>
    <scope>NUCLEOTIDE SEQUENCE</scope>
</reference>
<protein>
    <submittedName>
        <fullName evidence="1">Uncharacterized protein</fullName>
    </submittedName>
</protein>
<dbReference type="AlphaFoldDB" id="A0A382PW11"/>
<accession>A0A382PW11</accession>
<feature type="non-terminal residue" evidence="1">
    <location>
        <position position="125"/>
    </location>
</feature>
<name>A0A382PW11_9ZZZZ</name>
<organism evidence="1">
    <name type="scientific">marine metagenome</name>
    <dbReference type="NCBI Taxonomy" id="408172"/>
    <lineage>
        <taxon>unclassified sequences</taxon>
        <taxon>metagenomes</taxon>
        <taxon>ecological metagenomes</taxon>
    </lineage>
</organism>
<gene>
    <name evidence="1" type="ORF">METZ01_LOCUS329834</name>
</gene>
<proteinExistence type="predicted"/>
<dbReference type="Pfam" id="PF24175">
    <property type="entry name" value="SU10_adaptor"/>
    <property type="match status" value="1"/>
</dbReference>
<evidence type="ECO:0000313" key="1">
    <source>
        <dbReference type="EMBL" id="SVC76980.1"/>
    </source>
</evidence>
<sequence>MDGIIRDVEFKIFREVDADYSRKYETSLSTGTNRYLLLPTDCYIIRSLQLTSKTGDASFERAMLEKRDTSFISEFYPSTSASATPKYYANWDPNNIVMAPTPDVVYGVQLNYIFTPEALTSSNTT</sequence>
<dbReference type="EMBL" id="UINC01109867">
    <property type="protein sequence ID" value="SVC76980.1"/>
    <property type="molecule type" value="Genomic_DNA"/>
</dbReference>
<dbReference type="InterPro" id="IPR056209">
    <property type="entry name" value="SU10_adaptor"/>
</dbReference>